<accession>A0AAW0D3H6</accession>
<sequence>MYLRIPQIRKASCQAAPVLAIQPPPLSASAPVSSAGVVIDAGSLELKAVERKVVRWRKGMGKVWGMDGYAIVCGFSVAVNAREGAGVRLSQRRSGLSRSSAAIVLLVFSIAVAAPRRHSPCDAHRPLRISGASWSAFESPAAVARVPCSPRSDVHALHRRRYPLCLHRRNPGIAWLSTMAPLNGFRGVDFGFRSCVIGDGV</sequence>
<dbReference type="EMBL" id="JAWWNJ010000010">
    <property type="protein sequence ID" value="KAK7046297.1"/>
    <property type="molecule type" value="Genomic_DNA"/>
</dbReference>
<gene>
    <name evidence="1" type="ORF">R3P38DRAFT_3257696</name>
</gene>
<protein>
    <submittedName>
        <fullName evidence="1">Uncharacterized protein</fullName>
    </submittedName>
</protein>
<evidence type="ECO:0000313" key="1">
    <source>
        <dbReference type="EMBL" id="KAK7046297.1"/>
    </source>
</evidence>
<dbReference type="AlphaFoldDB" id="A0AAW0D3H6"/>
<name>A0AAW0D3H6_9AGAR</name>
<comment type="caution">
    <text evidence="1">The sequence shown here is derived from an EMBL/GenBank/DDBJ whole genome shotgun (WGS) entry which is preliminary data.</text>
</comment>
<keyword evidence="2" id="KW-1185">Reference proteome</keyword>
<organism evidence="1 2">
    <name type="scientific">Favolaschia claudopus</name>
    <dbReference type="NCBI Taxonomy" id="2862362"/>
    <lineage>
        <taxon>Eukaryota</taxon>
        <taxon>Fungi</taxon>
        <taxon>Dikarya</taxon>
        <taxon>Basidiomycota</taxon>
        <taxon>Agaricomycotina</taxon>
        <taxon>Agaricomycetes</taxon>
        <taxon>Agaricomycetidae</taxon>
        <taxon>Agaricales</taxon>
        <taxon>Marasmiineae</taxon>
        <taxon>Mycenaceae</taxon>
        <taxon>Favolaschia</taxon>
    </lineage>
</organism>
<evidence type="ECO:0000313" key="2">
    <source>
        <dbReference type="Proteomes" id="UP001362999"/>
    </source>
</evidence>
<reference evidence="1 2" key="1">
    <citation type="journal article" date="2024" name="J Genomics">
        <title>Draft genome sequencing and assembly of Favolaschia claudopus CIRM-BRFM 2984 isolated from oak limbs.</title>
        <authorList>
            <person name="Navarro D."/>
            <person name="Drula E."/>
            <person name="Chaduli D."/>
            <person name="Cazenave R."/>
            <person name="Ahrendt S."/>
            <person name="Wang J."/>
            <person name="Lipzen A."/>
            <person name="Daum C."/>
            <person name="Barry K."/>
            <person name="Grigoriev I.V."/>
            <person name="Favel A."/>
            <person name="Rosso M.N."/>
            <person name="Martin F."/>
        </authorList>
    </citation>
    <scope>NUCLEOTIDE SEQUENCE [LARGE SCALE GENOMIC DNA]</scope>
    <source>
        <strain evidence="1 2">CIRM-BRFM 2984</strain>
    </source>
</reference>
<dbReference type="Proteomes" id="UP001362999">
    <property type="component" value="Unassembled WGS sequence"/>
</dbReference>
<proteinExistence type="predicted"/>